<evidence type="ECO:0000313" key="1">
    <source>
        <dbReference type="EMBL" id="MDB6375233.1"/>
    </source>
</evidence>
<dbReference type="RefSeq" id="WP_271868275.1">
    <property type="nucleotide sequence ID" value="NZ_JAQMFO010000108.1"/>
</dbReference>
<name>A0AAW6BQ42_9GAMM</name>
<evidence type="ECO:0000313" key="2">
    <source>
        <dbReference type="Proteomes" id="UP001212996"/>
    </source>
</evidence>
<accession>A0AAW6BQ42</accession>
<reference evidence="1" key="1">
    <citation type="submission" date="2023-01" db="EMBL/GenBank/DDBJ databases">
        <title>Genome sequencing of Photorhabdus bodei 09-20.</title>
        <authorList>
            <person name="Kalindamar S."/>
            <person name="Kumru S."/>
        </authorList>
    </citation>
    <scope>NUCLEOTIDE SEQUENCE</scope>
    <source>
        <strain evidence="1">09-20</strain>
    </source>
</reference>
<protein>
    <submittedName>
        <fullName evidence="1">Uncharacterized protein</fullName>
    </submittedName>
</protein>
<dbReference type="AlphaFoldDB" id="A0AAW6BQ42"/>
<dbReference type="EMBL" id="JAQMFO010000108">
    <property type="protein sequence ID" value="MDB6375233.1"/>
    <property type="molecule type" value="Genomic_DNA"/>
</dbReference>
<comment type="caution">
    <text evidence="1">The sequence shown here is derived from an EMBL/GenBank/DDBJ whole genome shotgun (WGS) entry which is preliminary data.</text>
</comment>
<proteinExistence type="predicted"/>
<dbReference type="Proteomes" id="UP001212996">
    <property type="component" value="Unassembled WGS sequence"/>
</dbReference>
<sequence>MKIPKDSYSIDSIENESLCLIKDGTLWSVFYSERGQRSGEERFNQEEAACKAFLQRLRKMLGLK</sequence>
<gene>
    <name evidence="1" type="ORF">PH362_26005</name>
</gene>
<organism evidence="1 2">
    <name type="scientific">Photorhabdus bodei</name>
    <dbReference type="NCBI Taxonomy" id="2029681"/>
    <lineage>
        <taxon>Bacteria</taxon>
        <taxon>Pseudomonadati</taxon>
        <taxon>Pseudomonadota</taxon>
        <taxon>Gammaproteobacteria</taxon>
        <taxon>Enterobacterales</taxon>
        <taxon>Morganellaceae</taxon>
        <taxon>Photorhabdus</taxon>
    </lineage>
</organism>